<evidence type="ECO:0000259" key="3">
    <source>
        <dbReference type="Pfam" id="PF01370"/>
    </source>
</evidence>
<dbReference type="SUPFAM" id="SSF51735">
    <property type="entry name" value="NAD(P)-binding Rossmann-fold domains"/>
    <property type="match status" value="1"/>
</dbReference>
<keyword evidence="1" id="KW-0175">Coiled coil</keyword>
<evidence type="ECO:0000313" key="4">
    <source>
        <dbReference type="EMBL" id="HIZ47508.1"/>
    </source>
</evidence>
<reference evidence="4" key="1">
    <citation type="journal article" date="2021" name="PeerJ">
        <title>Extensive microbial diversity within the chicken gut microbiome revealed by metagenomics and culture.</title>
        <authorList>
            <person name="Gilroy R."/>
            <person name="Ravi A."/>
            <person name="Getino M."/>
            <person name="Pursley I."/>
            <person name="Horton D.L."/>
            <person name="Alikhan N.F."/>
            <person name="Baker D."/>
            <person name="Gharbi K."/>
            <person name="Hall N."/>
            <person name="Watson M."/>
            <person name="Adriaenssens E.M."/>
            <person name="Foster-Nyarko E."/>
            <person name="Jarju S."/>
            <person name="Secka A."/>
            <person name="Antonio M."/>
            <person name="Oren A."/>
            <person name="Chaudhuri R.R."/>
            <person name="La Ragione R."/>
            <person name="Hildebrand F."/>
            <person name="Pallen M.J."/>
        </authorList>
    </citation>
    <scope>NUCLEOTIDE SEQUENCE</scope>
    <source>
        <strain evidence="4">3436</strain>
    </source>
</reference>
<name>A0A9D2F172_9FIRM</name>
<sequence>MNVLFMGRWDLAGAYLANRFLSEGHTACWITGEDQRALWHPRLRGSIYRGTFGAQQIAPILTSNRIDTVVFLTGALRENAPGAAYESCIPALAALLEALREHRVQTFVYLSSVELGYGGALTPLQADLAAGELYCQAHQSHFGLPLLIARLGYVYAPVPPGDMGYTGALLARMARGEPVTCPCSAGDCVDVIHAEDAAAALYDLVLVRAAGRYLVVTGHPVPLAEYFACLGRVAGCEPDVTWQAQRPTLPPGDFDPRPLQLATGWIPTHLFAQDGADTLGRALAMPASAPSGAPRPVRVPLARLRAWLARHAPLRTLGETLLLFAATSLLLRFGKDVSDLKYVDIRLMFVALTACCYGGEMGVLAVVLASLSYLYSLAASYVDTAYLLYSVDTWLPFVVYAVTGSVLGYIVNRRREDTDALRRRYDLLEEKYRRVEALQTETQDLKNRLQQQLLNTKHSFGDLYRIVLELDAQQPEQLLQRGIGVVQQVLECEKAAVYYVDVPAGCARLLTCSPALEGSAPAVLGLAELERLRLAFRRGGLFVNTGLLADHPDLAAPVWYDGQPYAFVAAYDIAPDKFTTYYQDLFRVVVSLLEKNLLRALSYEKARRSERCVAGTALLKPEAFAEKLALLRGEGGRALCRFTLGRVQPPAGLDAAAVGRALGGMIRKTDYMGQDETGGYAVILTNTPPEQAEELAVRFARAGFHWEVVPS</sequence>
<feature type="transmembrane region" description="Helical" evidence="2">
    <location>
        <begin position="345"/>
        <end position="374"/>
    </location>
</feature>
<organism evidence="4 5">
    <name type="scientific">Candidatus Gemmiger excrementavium</name>
    <dbReference type="NCBI Taxonomy" id="2838608"/>
    <lineage>
        <taxon>Bacteria</taxon>
        <taxon>Bacillati</taxon>
        <taxon>Bacillota</taxon>
        <taxon>Clostridia</taxon>
        <taxon>Eubacteriales</taxon>
        <taxon>Gemmiger</taxon>
    </lineage>
</organism>
<feature type="domain" description="NAD-dependent epimerase/dehydratase" evidence="3">
    <location>
        <begin position="11"/>
        <end position="202"/>
    </location>
</feature>
<protein>
    <submittedName>
        <fullName evidence="4">NAD-dependent epimerase/dehydratase family protein</fullName>
    </submittedName>
</protein>
<gene>
    <name evidence="4" type="ORF">H9810_02150</name>
</gene>
<dbReference type="InterPro" id="IPR001509">
    <property type="entry name" value="Epimerase_deHydtase"/>
</dbReference>
<keyword evidence="2" id="KW-0472">Membrane</keyword>
<keyword evidence="2" id="KW-1133">Transmembrane helix</keyword>
<evidence type="ECO:0000256" key="1">
    <source>
        <dbReference type="SAM" id="Coils"/>
    </source>
</evidence>
<evidence type="ECO:0000256" key="2">
    <source>
        <dbReference type="SAM" id="Phobius"/>
    </source>
</evidence>
<keyword evidence="2" id="KW-0812">Transmembrane</keyword>
<dbReference type="SUPFAM" id="SSF55781">
    <property type="entry name" value="GAF domain-like"/>
    <property type="match status" value="1"/>
</dbReference>
<dbReference type="Pfam" id="PF01370">
    <property type="entry name" value="Epimerase"/>
    <property type="match status" value="1"/>
</dbReference>
<feature type="transmembrane region" description="Helical" evidence="2">
    <location>
        <begin position="312"/>
        <end position="333"/>
    </location>
</feature>
<comment type="caution">
    <text evidence="4">The sequence shown here is derived from an EMBL/GenBank/DDBJ whole genome shotgun (WGS) entry which is preliminary data.</text>
</comment>
<dbReference type="AlphaFoldDB" id="A0A9D2F172"/>
<evidence type="ECO:0000313" key="5">
    <source>
        <dbReference type="Proteomes" id="UP000824031"/>
    </source>
</evidence>
<accession>A0A9D2F172</accession>
<dbReference type="InterPro" id="IPR036291">
    <property type="entry name" value="NAD(P)-bd_dom_sf"/>
</dbReference>
<dbReference type="EMBL" id="DXBO01000027">
    <property type="protein sequence ID" value="HIZ47508.1"/>
    <property type="molecule type" value="Genomic_DNA"/>
</dbReference>
<proteinExistence type="predicted"/>
<feature type="coiled-coil region" evidence="1">
    <location>
        <begin position="411"/>
        <end position="455"/>
    </location>
</feature>
<reference evidence="4" key="2">
    <citation type="submission" date="2021-04" db="EMBL/GenBank/DDBJ databases">
        <authorList>
            <person name="Gilroy R."/>
        </authorList>
    </citation>
    <scope>NUCLEOTIDE SEQUENCE</scope>
    <source>
        <strain evidence="4">3436</strain>
    </source>
</reference>
<dbReference type="Proteomes" id="UP000824031">
    <property type="component" value="Unassembled WGS sequence"/>
</dbReference>
<dbReference type="Gene3D" id="3.40.50.720">
    <property type="entry name" value="NAD(P)-binding Rossmann-like Domain"/>
    <property type="match status" value="1"/>
</dbReference>
<feature type="transmembrane region" description="Helical" evidence="2">
    <location>
        <begin position="394"/>
        <end position="412"/>
    </location>
</feature>